<reference evidence="2 3" key="1">
    <citation type="journal article" date="2014" name="Genome Announc.">
        <title>Draft Genome Sequences of Marine Flavobacterium Algibacter lectus Strains SS8 and NR4.</title>
        <authorList>
            <person name="Takatani N."/>
            <person name="Nakanishi M."/>
            <person name="Meirelles P."/>
            <person name="Mino S."/>
            <person name="Suda W."/>
            <person name="Oshima K."/>
            <person name="Hattori M."/>
            <person name="Ohkuma M."/>
            <person name="Hosokawa M."/>
            <person name="Miyashita K."/>
            <person name="Thompson F.L."/>
            <person name="Niwa A."/>
            <person name="Sawabe T."/>
            <person name="Sawabe T."/>
        </authorList>
    </citation>
    <scope>NUCLEOTIDE SEQUENCE [LARGE SCALE GENOMIC DNA]</scope>
    <source>
        <strain evidence="3">JCM19274</strain>
    </source>
</reference>
<dbReference type="GO" id="GO:0016020">
    <property type="term" value="C:membrane"/>
    <property type="evidence" value="ECO:0007669"/>
    <property type="project" value="InterPro"/>
</dbReference>
<dbReference type="InterPro" id="IPR036890">
    <property type="entry name" value="HATPase_C_sf"/>
</dbReference>
<accession>A0A090WZ90</accession>
<dbReference type="PANTHER" id="PTHR34220">
    <property type="entry name" value="SENSOR HISTIDINE KINASE YPDA"/>
    <property type="match status" value="1"/>
</dbReference>
<evidence type="ECO:0000313" key="3">
    <source>
        <dbReference type="Proteomes" id="UP000029643"/>
    </source>
</evidence>
<comment type="caution">
    <text evidence="2">The sequence shown here is derived from an EMBL/GenBank/DDBJ whole genome shotgun (WGS) entry which is preliminary data.</text>
</comment>
<proteinExistence type="predicted"/>
<keyword evidence="2" id="KW-0808">Transferase</keyword>
<dbReference type="AlphaFoldDB" id="A0A090WZ90"/>
<dbReference type="GO" id="GO:0000155">
    <property type="term" value="F:phosphorelay sensor kinase activity"/>
    <property type="evidence" value="ECO:0007669"/>
    <property type="project" value="InterPro"/>
</dbReference>
<dbReference type="SUPFAM" id="SSF55874">
    <property type="entry name" value="ATPase domain of HSP90 chaperone/DNA topoisomerase II/histidine kinase"/>
    <property type="match status" value="1"/>
</dbReference>
<dbReference type="Proteomes" id="UP000029643">
    <property type="component" value="Unassembled WGS sequence"/>
</dbReference>
<name>A0A090WZ90_9FLAO</name>
<gene>
    <name evidence="2" type="ORF">JCM19274_1605</name>
</gene>
<dbReference type="PANTHER" id="PTHR34220:SF7">
    <property type="entry name" value="SENSOR HISTIDINE KINASE YPDA"/>
    <property type="match status" value="1"/>
</dbReference>
<keyword evidence="2" id="KW-0418">Kinase</keyword>
<dbReference type="EMBL" id="BBNU01000024">
    <property type="protein sequence ID" value="GAL82291.1"/>
    <property type="molecule type" value="Genomic_DNA"/>
</dbReference>
<sequence length="167" mass="19298">MSELQLKALRFQMNPHFVFNSLSAIQYYIGENNFEASETYLVKFSKLIRQFFELSKENEISLATEISVLNNYLEIEKLRFKEKLNFTINIDEKLDKESITIPTMLLQPILENAVNHGGVFNKMDNGLITLNFVNISPLAFKVEIIDDGVGFVNTKKGHTRKLNLQMF</sequence>
<dbReference type="InterPro" id="IPR010559">
    <property type="entry name" value="Sig_transdc_His_kin_internal"/>
</dbReference>
<evidence type="ECO:0000313" key="2">
    <source>
        <dbReference type="EMBL" id="GAL82291.1"/>
    </source>
</evidence>
<evidence type="ECO:0000259" key="1">
    <source>
        <dbReference type="Pfam" id="PF06580"/>
    </source>
</evidence>
<dbReference type="InterPro" id="IPR050640">
    <property type="entry name" value="Bact_2-comp_sensor_kinase"/>
</dbReference>
<protein>
    <submittedName>
        <fullName evidence="2">Sensor histidine kinase</fullName>
    </submittedName>
</protein>
<dbReference type="Gene3D" id="3.30.565.10">
    <property type="entry name" value="Histidine kinase-like ATPase, C-terminal domain"/>
    <property type="match status" value="1"/>
</dbReference>
<feature type="domain" description="Signal transduction histidine kinase internal region" evidence="1">
    <location>
        <begin position="5"/>
        <end position="84"/>
    </location>
</feature>
<organism evidence="2 3">
    <name type="scientific">Algibacter lectus</name>
    <dbReference type="NCBI Taxonomy" id="221126"/>
    <lineage>
        <taxon>Bacteria</taxon>
        <taxon>Pseudomonadati</taxon>
        <taxon>Bacteroidota</taxon>
        <taxon>Flavobacteriia</taxon>
        <taxon>Flavobacteriales</taxon>
        <taxon>Flavobacteriaceae</taxon>
        <taxon>Algibacter</taxon>
    </lineage>
</organism>
<dbReference type="Pfam" id="PF06580">
    <property type="entry name" value="His_kinase"/>
    <property type="match status" value="1"/>
</dbReference>